<dbReference type="SUPFAM" id="SSF52047">
    <property type="entry name" value="RNI-like"/>
    <property type="match status" value="1"/>
</dbReference>
<keyword evidence="4" id="KW-0433">Leucine-rich repeat</keyword>
<dbReference type="GO" id="GO:0005886">
    <property type="term" value="C:plasma membrane"/>
    <property type="evidence" value="ECO:0007669"/>
    <property type="project" value="UniProtKB-SubCell"/>
</dbReference>
<comment type="similarity">
    <text evidence="2">Belongs to the RLP family.</text>
</comment>
<dbReference type="InterPro" id="IPR053211">
    <property type="entry name" value="DNA_repair-toleration"/>
</dbReference>
<accession>M8C3Y3</accession>
<dbReference type="AlphaFoldDB" id="M8C3Y3"/>
<sequence>MKKLQLHNRTYSKVLQMHYLGVALVLMVFCLPSPTSSCTEQEKDSLLRFLAELSQDGGLSASWRNGTDCCKWEGVACRQDRTVSHVLLPSKGLKGHISRSLGALTGLQHLDLSENLLSGGLPRELLSSGSIVFLDVSLNQLNGTLRQLPSSPPARPLQLQVLNISSNLFAGQFPSAIWKAMENLMALNASNNNFIGRVPAQFCNSSPSLTVLDLCFNKFSGSIPPGLGDCSKLRELKAGHNNLSGTLPDELFNATSLEYLSLENNDLHGVLDTANMVSLRNLVTLDLGGNRFSGKIPDYIGLFKRLEELHLNNNNMSGQLPYALSNCTNLITVDLKRNRLSGELTNVNFSNLPKLKTLDLDSNNLSGTVPESIYSCSNLTALRLSTNNLHGQLSSRIGNLKHLSFLSLGKNNFTNITNALQILKSSKNLSTLFIGHNFRGEILSQDETIDGFENLQVLDIQGCQFSGRIPVWISRAANLQVLLLCGNRLTGPIPGWINSLSHLFYMDVSTNRLTGQIPLTLMEMPMLKSTENITHMNPRVFDLTVTNGPSLEYRTITSFPAVLNLRNNCLTGVIPPQIGQLKALVVLDFSFNKLSGQIPQSICNLTNLQLLDLSSNNLTGAIPVALNALHFLSAFSISNNNLEGPIPSGGQFDTFQNSSFDRNPNLCGSALTQKCNSAEAHQAIILAAKQADYKVAFVIEFSAFFGVGVLYDQLVLSSFNFIICFASWTINVALRHAQFRGALTSLNIIGADNMTHCLIGEDVPWSSRFCSESIVHSCPYIPKSETANTRNHLLPKRKRKIDEDDT</sequence>
<proteinExistence type="inferred from homology"/>
<protein>
    <submittedName>
        <fullName evidence="14">Tyrosine-sulfated glycopeptide receptor 1</fullName>
    </submittedName>
</protein>
<dbReference type="PANTHER" id="PTHR48060">
    <property type="entry name" value="DNA DAMAGE-REPAIR/TOLERATION PROTEIN DRT100"/>
    <property type="match status" value="1"/>
</dbReference>
<comment type="subcellular location">
    <subcellularLocation>
        <location evidence="1">Cell membrane</location>
        <topology evidence="1">Single-pass type I membrane protein</topology>
    </subcellularLocation>
</comment>
<dbReference type="InterPro" id="IPR013210">
    <property type="entry name" value="LRR_N_plant-typ"/>
</dbReference>
<feature type="domain" description="Disease resistance R13L4/SHOC-2-like LRR" evidence="13">
    <location>
        <begin position="350"/>
        <end position="528"/>
    </location>
</feature>
<evidence type="ECO:0000256" key="4">
    <source>
        <dbReference type="ARBA" id="ARBA00022614"/>
    </source>
</evidence>
<evidence type="ECO:0000256" key="10">
    <source>
        <dbReference type="ARBA" id="ARBA00023170"/>
    </source>
</evidence>
<evidence type="ECO:0000259" key="12">
    <source>
        <dbReference type="Pfam" id="PF08263"/>
    </source>
</evidence>
<dbReference type="FunFam" id="3.80.10.10:FF:000041">
    <property type="entry name" value="LRR receptor-like serine/threonine-protein kinase ERECTA"/>
    <property type="match status" value="2"/>
</dbReference>
<evidence type="ECO:0000256" key="9">
    <source>
        <dbReference type="ARBA" id="ARBA00023136"/>
    </source>
</evidence>
<name>M8C3Y3_AEGTA</name>
<evidence type="ECO:0000259" key="13">
    <source>
        <dbReference type="Pfam" id="PF23598"/>
    </source>
</evidence>
<keyword evidence="9" id="KW-0472">Membrane</keyword>
<dbReference type="SUPFAM" id="SSF52058">
    <property type="entry name" value="L domain-like"/>
    <property type="match status" value="2"/>
</dbReference>
<dbReference type="SMART" id="SM00369">
    <property type="entry name" value="LRR_TYP"/>
    <property type="match status" value="8"/>
</dbReference>
<keyword evidence="6" id="KW-0732">Signal</keyword>
<evidence type="ECO:0000256" key="3">
    <source>
        <dbReference type="ARBA" id="ARBA00022475"/>
    </source>
</evidence>
<dbReference type="FunFam" id="3.80.10.10:FF:000403">
    <property type="entry name" value="Receptor-like protein 2"/>
    <property type="match status" value="1"/>
</dbReference>
<evidence type="ECO:0000256" key="8">
    <source>
        <dbReference type="ARBA" id="ARBA00022989"/>
    </source>
</evidence>
<dbReference type="PRINTS" id="PR00019">
    <property type="entry name" value="LEURICHRPT"/>
</dbReference>
<dbReference type="Gene3D" id="3.80.10.10">
    <property type="entry name" value="Ribonuclease Inhibitor"/>
    <property type="match status" value="4"/>
</dbReference>
<dbReference type="InterPro" id="IPR032675">
    <property type="entry name" value="LRR_dom_sf"/>
</dbReference>
<evidence type="ECO:0000256" key="5">
    <source>
        <dbReference type="ARBA" id="ARBA00022692"/>
    </source>
</evidence>
<keyword evidence="11" id="KW-0325">Glycoprotein</keyword>
<keyword evidence="5" id="KW-0812">Transmembrane</keyword>
<dbReference type="InterPro" id="IPR003591">
    <property type="entry name" value="Leu-rich_rpt_typical-subtyp"/>
</dbReference>
<keyword evidence="8" id="KW-1133">Transmembrane helix</keyword>
<dbReference type="Pfam" id="PF08263">
    <property type="entry name" value="LRRNT_2"/>
    <property type="match status" value="1"/>
</dbReference>
<reference evidence="14" key="1">
    <citation type="submission" date="2015-06" db="UniProtKB">
        <authorList>
            <consortium name="EnsemblPlants"/>
        </authorList>
    </citation>
    <scope>IDENTIFICATION</scope>
</reference>
<dbReference type="Pfam" id="PF00560">
    <property type="entry name" value="LRR_1"/>
    <property type="match status" value="9"/>
</dbReference>
<dbReference type="InterPro" id="IPR055414">
    <property type="entry name" value="LRR_R13L4/SHOC2-like"/>
</dbReference>
<keyword evidence="7" id="KW-0677">Repeat</keyword>
<dbReference type="Pfam" id="PF23598">
    <property type="entry name" value="LRR_14"/>
    <property type="match status" value="1"/>
</dbReference>
<organism evidence="14">
    <name type="scientific">Aegilops tauschii</name>
    <name type="common">Tausch's goatgrass</name>
    <name type="synonym">Aegilops squarrosa</name>
    <dbReference type="NCBI Taxonomy" id="37682"/>
    <lineage>
        <taxon>Eukaryota</taxon>
        <taxon>Viridiplantae</taxon>
        <taxon>Streptophyta</taxon>
        <taxon>Embryophyta</taxon>
        <taxon>Tracheophyta</taxon>
        <taxon>Spermatophyta</taxon>
        <taxon>Magnoliopsida</taxon>
        <taxon>Liliopsida</taxon>
        <taxon>Poales</taxon>
        <taxon>Poaceae</taxon>
        <taxon>BOP clade</taxon>
        <taxon>Pooideae</taxon>
        <taxon>Triticodae</taxon>
        <taxon>Triticeae</taxon>
        <taxon>Triticinae</taxon>
        <taxon>Aegilops</taxon>
    </lineage>
</organism>
<evidence type="ECO:0000313" key="14">
    <source>
        <dbReference type="EnsemblPlants" id="EMT32020"/>
    </source>
</evidence>
<dbReference type="FunFam" id="3.80.10.10:FF:000213">
    <property type="entry name" value="Tyrosine-sulfated glycopeptide receptor 1"/>
    <property type="match status" value="1"/>
</dbReference>
<evidence type="ECO:0000256" key="6">
    <source>
        <dbReference type="ARBA" id="ARBA00022729"/>
    </source>
</evidence>
<dbReference type="InterPro" id="IPR001611">
    <property type="entry name" value="Leu-rich_rpt"/>
</dbReference>
<evidence type="ECO:0000256" key="7">
    <source>
        <dbReference type="ARBA" id="ARBA00022737"/>
    </source>
</evidence>
<dbReference type="PANTHER" id="PTHR48060:SF19">
    <property type="entry name" value="LEUCINE-RICH REPEAT-CONTAINING N-TERMINAL PLANT-TYPE DOMAIN-CONTAINING PROTEIN"/>
    <property type="match status" value="1"/>
</dbReference>
<evidence type="ECO:0000256" key="2">
    <source>
        <dbReference type="ARBA" id="ARBA00009592"/>
    </source>
</evidence>
<keyword evidence="10" id="KW-0675">Receptor</keyword>
<keyword evidence="3" id="KW-1003">Cell membrane</keyword>
<feature type="domain" description="Leucine-rich repeat-containing N-terminal plant-type" evidence="12">
    <location>
        <begin position="40"/>
        <end position="77"/>
    </location>
</feature>
<dbReference type="EnsemblPlants" id="EMT32020">
    <property type="protein sequence ID" value="EMT32020"/>
    <property type="gene ID" value="F775_25339"/>
</dbReference>
<evidence type="ECO:0000256" key="1">
    <source>
        <dbReference type="ARBA" id="ARBA00004251"/>
    </source>
</evidence>
<evidence type="ECO:0000256" key="11">
    <source>
        <dbReference type="ARBA" id="ARBA00023180"/>
    </source>
</evidence>